<evidence type="ECO:0000313" key="3">
    <source>
        <dbReference type="Proteomes" id="UP000561438"/>
    </source>
</evidence>
<dbReference type="EMBL" id="JABWGV010000002">
    <property type="protein sequence ID" value="NVD44989.1"/>
    <property type="molecule type" value="Genomic_DNA"/>
</dbReference>
<accession>A0A850HCZ5</accession>
<name>A0A850HCZ5_9SPHN</name>
<dbReference type="AlphaFoldDB" id="A0A850HCZ5"/>
<feature type="compositionally biased region" description="Basic residues" evidence="1">
    <location>
        <begin position="72"/>
        <end position="87"/>
    </location>
</feature>
<dbReference type="Proteomes" id="UP000561438">
    <property type="component" value="Unassembled WGS sequence"/>
</dbReference>
<reference evidence="2 3" key="1">
    <citation type="submission" date="2020-06" db="EMBL/GenBank/DDBJ databases">
        <title>Altererythrobacter sp. HHU K3-1.</title>
        <authorList>
            <person name="Zhang D."/>
            <person name="Xue H."/>
        </authorList>
    </citation>
    <scope>NUCLEOTIDE SEQUENCE [LARGE SCALE GENOMIC DNA]</scope>
    <source>
        <strain evidence="2 3">HHU K3-1</strain>
    </source>
</reference>
<keyword evidence="3" id="KW-1185">Reference proteome</keyword>
<dbReference type="RefSeq" id="WP_176266726.1">
    <property type="nucleotide sequence ID" value="NZ_JABWGV010000002.1"/>
</dbReference>
<evidence type="ECO:0000313" key="2">
    <source>
        <dbReference type="EMBL" id="NVD44989.1"/>
    </source>
</evidence>
<organism evidence="2 3">
    <name type="scientific">Qipengyuania atrilutea</name>
    <dbReference type="NCBI Taxonomy" id="2744473"/>
    <lineage>
        <taxon>Bacteria</taxon>
        <taxon>Pseudomonadati</taxon>
        <taxon>Pseudomonadota</taxon>
        <taxon>Alphaproteobacteria</taxon>
        <taxon>Sphingomonadales</taxon>
        <taxon>Erythrobacteraceae</taxon>
        <taxon>Qipengyuania</taxon>
    </lineage>
</organism>
<proteinExistence type="predicted"/>
<feature type="region of interest" description="Disordered" evidence="1">
    <location>
        <begin position="62"/>
        <end position="87"/>
    </location>
</feature>
<evidence type="ECO:0000256" key="1">
    <source>
        <dbReference type="SAM" id="MobiDB-lite"/>
    </source>
</evidence>
<comment type="caution">
    <text evidence="2">The sequence shown here is derived from an EMBL/GenBank/DDBJ whole genome shotgun (WGS) entry which is preliminary data.</text>
</comment>
<protein>
    <submittedName>
        <fullName evidence="2">Uncharacterized protein</fullName>
    </submittedName>
</protein>
<gene>
    <name evidence="2" type="ORF">HUV48_08130</name>
</gene>
<sequence>MARRKFLVHFVGFRDDRYWNAVKVFGPPDMIHRDWDYYAAGDVIAGDTVIFADGDWRRTPRSFSAEAQTSRERRRQRRSGTSHRGAR</sequence>